<dbReference type="PANTHER" id="PTHR34128">
    <property type="entry name" value="CYTOCHROME C-TYPE BIOGENESIS PROTEIN CCME HOMOLOG, MITOCHONDRIAL"/>
    <property type="match status" value="1"/>
</dbReference>
<evidence type="ECO:0000313" key="11">
    <source>
        <dbReference type="EMBL" id="MDX6851169.1"/>
    </source>
</evidence>
<comment type="subcellular location">
    <subcellularLocation>
        <location evidence="10">Cell membrane</location>
        <topology evidence="10">Single-pass type II membrane protein</topology>
    </subcellularLocation>
    <subcellularLocation>
        <location evidence="1">Membrane</location>
    </subcellularLocation>
</comment>
<feature type="topological domain" description="Extracellular" evidence="10">
    <location>
        <begin position="30"/>
        <end position="154"/>
    </location>
</feature>
<keyword evidence="12" id="KW-1185">Reference proteome</keyword>
<dbReference type="Proteomes" id="UP001273505">
    <property type="component" value="Unassembled WGS sequence"/>
</dbReference>
<evidence type="ECO:0000256" key="8">
    <source>
        <dbReference type="ARBA" id="ARBA00023004"/>
    </source>
</evidence>
<evidence type="ECO:0000256" key="10">
    <source>
        <dbReference type="HAMAP-Rule" id="MF_01959"/>
    </source>
</evidence>
<protein>
    <recommendedName>
        <fullName evidence="10">Cytochrome c-type biogenesis protein CcmE</fullName>
    </recommendedName>
    <alternativeName>
        <fullName evidence="10">Cytochrome c maturation protein E</fullName>
    </alternativeName>
    <alternativeName>
        <fullName evidence="10">Heme chaperone CcmE</fullName>
    </alternativeName>
</protein>
<dbReference type="InterPro" id="IPR036127">
    <property type="entry name" value="CcmE-like_sf"/>
</dbReference>
<dbReference type="SUPFAM" id="SSF82093">
    <property type="entry name" value="Heme chaperone CcmE"/>
    <property type="match status" value="1"/>
</dbReference>
<dbReference type="HAMAP" id="MF_01959">
    <property type="entry name" value="CcmE"/>
    <property type="match status" value="1"/>
</dbReference>
<evidence type="ECO:0000256" key="3">
    <source>
        <dbReference type="ARBA" id="ARBA00022692"/>
    </source>
</evidence>
<evidence type="ECO:0000256" key="4">
    <source>
        <dbReference type="ARBA" id="ARBA00022723"/>
    </source>
</evidence>
<comment type="function">
    <text evidence="10">Heme chaperone required for the biogenesis of c-type cytochromes. Transiently binds heme delivered by CcmC and transfers the heme to apo-cytochromes in a process facilitated by CcmF and CcmH.</text>
</comment>
<feature type="topological domain" description="Cytoplasmic" evidence="10">
    <location>
        <begin position="1"/>
        <end position="8"/>
    </location>
</feature>
<dbReference type="InterPro" id="IPR004329">
    <property type="entry name" value="CcmE"/>
</dbReference>
<evidence type="ECO:0000256" key="9">
    <source>
        <dbReference type="ARBA" id="ARBA00023136"/>
    </source>
</evidence>
<proteinExistence type="inferred from homology"/>
<dbReference type="NCBIfam" id="NF009729">
    <property type="entry name" value="PRK13254.1-3"/>
    <property type="match status" value="1"/>
</dbReference>
<evidence type="ECO:0000256" key="5">
    <source>
        <dbReference type="ARBA" id="ARBA00022748"/>
    </source>
</evidence>
<name>A0ABU4S6T2_9GAMM</name>
<keyword evidence="9 10" id="KW-0472">Membrane</keyword>
<keyword evidence="5 10" id="KW-0201">Cytochrome c-type biogenesis</keyword>
<dbReference type="InterPro" id="IPR012340">
    <property type="entry name" value="NA-bd_OB-fold"/>
</dbReference>
<accession>A0ABU4S6T2</accession>
<keyword evidence="8 10" id="KW-0408">Iron</keyword>
<keyword evidence="3 10" id="KW-0812">Transmembrane</keyword>
<evidence type="ECO:0000256" key="7">
    <source>
        <dbReference type="ARBA" id="ARBA00022989"/>
    </source>
</evidence>
<dbReference type="EMBL" id="JAXAFO010000042">
    <property type="protein sequence ID" value="MDX6851169.1"/>
    <property type="molecule type" value="Genomic_DNA"/>
</dbReference>
<feature type="binding site" description="axial binding residue" evidence="10">
    <location>
        <position position="128"/>
    </location>
    <ligand>
        <name>heme</name>
        <dbReference type="ChEBI" id="CHEBI:30413"/>
    </ligand>
    <ligandPart>
        <name>Fe</name>
        <dbReference type="ChEBI" id="CHEBI:18248"/>
    </ligandPart>
</feature>
<sequence length="154" mass="16895">MHPVRKQRLFIVLAIVALSSLAIGLLVYALSENINLFYPPAKFSANEVPRDVRVRAGGCVEPGSVVRESDSLQVSFWLVDGSGRLKVSYDGILPDLFAEGEAAVVNGAWEHDDVFYADQVLAKHDENYMPPEVAEAMNNGEKHQATCEEAKYGS</sequence>
<reference evidence="11 12" key="1">
    <citation type="submission" date="2023-11" db="EMBL/GenBank/DDBJ databases">
        <title>Gilvimarinus fulvus sp. nov., isolated from the surface of Kelp.</title>
        <authorList>
            <person name="Sun Y.Y."/>
            <person name="Gong Y."/>
            <person name="Du Z.J."/>
        </authorList>
    </citation>
    <scope>NUCLEOTIDE SEQUENCE [LARGE SCALE GENOMIC DNA]</scope>
    <source>
        <strain evidence="11 12">SDUM040013</strain>
    </source>
</reference>
<gene>
    <name evidence="10 11" type="primary">ccmE</name>
    <name evidence="10" type="synonym">cycJ</name>
    <name evidence="11" type="ORF">SCD92_17455</name>
</gene>
<keyword evidence="4 10" id="KW-0479">Metal-binding</keyword>
<comment type="caution">
    <text evidence="11">The sequence shown here is derived from an EMBL/GenBank/DDBJ whole genome shotgun (WGS) entry which is preliminary data.</text>
</comment>
<organism evidence="11 12">
    <name type="scientific">Gilvimarinus gilvus</name>
    <dbReference type="NCBI Taxonomy" id="3058038"/>
    <lineage>
        <taxon>Bacteria</taxon>
        <taxon>Pseudomonadati</taxon>
        <taxon>Pseudomonadota</taxon>
        <taxon>Gammaproteobacteria</taxon>
        <taxon>Cellvibrionales</taxon>
        <taxon>Cellvibrionaceae</taxon>
        <taxon>Gilvimarinus</taxon>
    </lineage>
</organism>
<keyword evidence="2 10" id="KW-0349">Heme</keyword>
<keyword evidence="7 10" id="KW-1133">Transmembrane helix</keyword>
<feature type="binding site" description="covalent" evidence="10">
    <location>
        <position position="124"/>
    </location>
    <ligand>
        <name>heme</name>
        <dbReference type="ChEBI" id="CHEBI:30413"/>
    </ligand>
</feature>
<evidence type="ECO:0000256" key="1">
    <source>
        <dbReference type="ARBA" id="ARBA00004370"/>
    </source>
</evidence>
<evidence type="ECO:0000256" key="2">
    <source>
        <dbReference type="ARBA" id="ARBA00022617"/>
    </source>
</evidence>
<evidence type="ECO:0000313" key="12">
    <source>
        <dbReference type="Proteomes" id="UP001273505"/>
    </source>
</evidence>
<keyword evidence="6 10" id="KW-0735">Signal-anchor</keyword>
<comment type="similarity">
    <text evidence="10">Belongs to the CcmE/CycJ family.</text>
</comment>
<evidence type="ECO:0000256" key="6">
    <source>
        <dbReference type="ARBA" id="ARBA00022968"/>
    </source>
</evidence>
<dbReference type="PANTHER" id="PTHR34128:SF2">
    <property type="entry name" value="CYTOCHROME C-TYPE BIOGENESIS PROTEIN CCME HOMOLOG, MITOCHONDRIAL"/>
    <property type="match status" value="1"/>
</dbReference>
<dbReference type="RefSeq" id="WP_302721805.1">
    <property type="nucleotide sequence ID" value="NZ_JAULRU010000418.1"/>
</dbReference>
<dbReference type="Pfam" id="PF03100">
    <property type="entry name" value="CcmE"/>
    <property type="match status" value="1"/>
</dbReference>
<dbReference type="Gene3D" id="2.40.50.140">
    <property type="entry name" value="Nucleic acid-binding proteins"/>
    <property type="match status" value="1"/>
</dbReference>
<keyword evidence="10" id="KW-1003">Cell membrane</keyword>